<evidence type="ECO:0000256" key="3">
    <source>
        <dbReference type="ARBA" id="ARBA00022475"/>
    </source>
</evidence>
<sequence>MFDRLVGWLIARQRWIYPVLVVLWAVAGTYITTAPKVALPTAEVAPTVQAVSAMSLSQPKTVTYEVSSGGQPVTVSYLDEKGQSRLFNGAAPWHTSLTTSDFGFTAGVTAISTGTVTCRITVDGTVADEKTDVSRTPSVSCNLVAFQKLGPQGGGH</sequence>
<keyword evidence="4" id="KW-0812">Transmembrane</keyword>
<comment type="caution">
    <text evidence="7">The sequence shown here is derived from an EMBL/GenBank/DDBJ whole genome shotgun (WGS) entry which is preliminary data.</text>
</comment>
<dbReference type="AlphaFoldDB" id="A0A9Q7SG00"/>
<evidence type="ECO:0000256" key="1">
    <source>
        <dbReference type="ARBA" id="ARBA00004236"/>
    </source>
</evidence>
<evidence type="ECO:0000256" key="2">
    <source>
        <dbReference type="ARBA" id="ARBA00007531"/>
    </source>
</evidence>
<comment type="similarity">
    <text evidence="2">Belongs to the MmpS family.</text>
</comment>
<keyword evidence="6" id="KW-0472">Membrane</keyword>
<proteinExistence type="inferred from homology"/>
<dbReference type="InterPro" id="IPR038468">
    <property type="entry name" value="MmpS_C"/>
</dbReference>
<dbReference type="GO" id="GO:0005886">
    <property type="term" value="C:plasma membrane"/>
    <property type="evidence" value="ECO:0007669"/>
    <property type="project" value="UniProtKB-SubCell"/>
</dbReference>
<name>A0A9Q7SG00_9MYCO</name>
<comment type="subcellular location">
    <subcellularLocation>
        <location evidence="1">Cell membrane</location>
    </subcellularLocation>
</comment>
<dbReference type="RefSeq" id="WP_074357922.1">
    <property type="nucleotide sequence ID" value="NZ_FSCP01000002.1"/>
</dbReference>
<evidence type="ECO:0000313" key="7">
    <source>
        <dbReference type="EMBL" id="SHX58287.1"/>
    </source>
</evidence>
<dbReference type="Gene3D" id="2.60.40.2880">
    <property type="entry name" value="MmpS1-5, C-terminal soluble domain"/>
    <property type="match status" value="1"/>
</dbReference>
<keyword evidence="5" id="KW-1133">Transmembrane helix</keyword>
<evidence type="ECO:0000256" key="4">
    <source>
        <dbReference type="ARBA" id="ARBA00022692"/>
    </source>
</evidence>
<dbReference type="Pfam" id="PF05423">
    <property type="entry name" value="Mycobact_memb"/>
    <property type="match status" value="1"/>
</dbReference>
<reference evidence="7 8" key="1">
    <citation type="submission" date="2016-11" db="EMBL/GenBank/DDBJ databases">
        <authorList>
            <consortium name="Pathogen Informatics"/>
        </authorList>
    </citation>
    <scope>NUCLEOTIDE SEQUENCE [LARGE SCALE GENOMIC DNA]</scope>
    <source>
        <strain evidence="7 8">968</strain>
    </source>
</reference>
<dbReference type="EMBL" id="FSFA01000004">
    <property type="protein sequence ID" value="SHX58287.1"/>
    <property type="molecule type" value="Genomic_DNA"/>
</dbReference>
<evidence type="ECO:0000313" key="8">
    <source>
        <dbReference type="Proteomes" id="UP000185183"/>
    </source>
</evidence>
<keyword evidence="3" id="KW-1003">Cell membrane</keyword>
<accession>A0A9Q7SG00</accession>
<gene>
    <name evidence="7" type="ORF">SAMEA2275694_03140</name>
</gene>
<evidence type="ECO:0000256" key="6">
    <source>
        <dbReference type="ARBA" id="ARBA00023136"/>
    </source>
</evidence>
<organism evidence="7 8">
    <name type="scientific">Mycobacteroides abscessus subsp. bolletii</name>
    <dbReference type="NCBI Taxonomy" id="319705"/>
    <lineage>
        <taxon>Bacteria</taxon>
        <taxon>Bacillati</taxon>
        <taxon>Actinomycetota</taxon>
        <taxon>Actinomycetes</taxon>
        <taxon>Mycobacteriales</taxon>
        <taxon>Mycobacteriaceae</taxon>
        <taxon>Mycobacteroides</taxon>
        <taxon>Mycobacteroides abscessus</taxon>
    </lineage>
</organism>
<evidence type="ECO:0000256" key="5">
    <source>
        <dbReference type="ARBA" id="ARBA00022989"/>
    </source>
</evidence>
<dbReference type="Proteomes" id="UP000185183">
    <property type="component" value="Unassembled WGS sequence"/>
</dbReference>
<dbReference type="InterPro" id="IPR008693">
    <property type="entry name" value="MmpS"/>
</dbReference>
<protein>
    <submittedName>
        <fullName evidence="7">Membrane protein, MmpS</fullName>
    </submittedName>
</protein>